<evidence type="ECO:0000256" key="1">
    <source>
        <dbReference type="ARBA" id="ARBA00022490"/>
    </source>
</evidence>
<organism evidence="4 5">
    <name type="scientific">Dethiosulfatarculus sandiegensis</name>
    <dbReference type="NCBI Taxonomy" id="1429043"/>
    <lineage>
        <taxon>Bacteria</taxon>
        <taxon>Pseudomonadati</taxon>
        <taxon>Thermodesulfobacteriota</taxon>
        <taxon>Desulfarculia</taxon>
        <taxon>Desulfarculales</taxon>
        <taxon>Desulfarculaceae</taxon>
        <taxon>Dethiosulfatarculus</taxon>
    </lineage>
</organism>
<dbReference type="InterPro" id="IPR011343">
    <property type="entry name" value="DeoC"/>
</dbReference>
<keyword evidence="5" id="KW-1185">Reference proteome</keyword>
<dbReference type="SMART" id="SM01133">
    <property type="entry name" value="DeoC"/>
    <property type="match status" value="1"/>
</dbReference>
<evidence type="ECO:0000256" key="3">
    <source>
        <dbReference type="NCBIfam" id="TIGR00126"/>
    </source>
</evidence>
<evidence type="ECO:0000313" key="4">
    <source>
        <dbReference type="EMBL" id="KIX15856.1"/>
    </source>
</evidence>
<dbReference type="GO" id="GO:0005737">
    <property type="term" value="C:cytoplasm"/>
    <property type="evidence" value="ECO:0007669"/>
    <property type="project" value="InterPro"/>
</dbReference>
<dbReference type="CDD" id="cd00959">
    <property type="entry name" value="DeoC"/>
    <property type="match status" value="1"/>
</dbReference>
<dbReference type="SUPFAM" id="SSF51569">
    <property type="entry name" value="Aldolase"/>
    <property type="match status" value="1"/>
</dbReference>
<dbReference type="PANTHER" id="PTHR10889:SF1">
    <property type="entry name" value="DEOXYRIBOSE-PHOSPHATE ALDOLASE"/>
    <property type="match status" value="1"/>
</dbReference>
<dbReference type="GO" id="GO:0009264">
    <property type="term" value="P:deoxyribonucleotide catabolic process"/>
    <property type="evidence" value="ECO:0007669"/>
    <property type="project" value="UniProtKB-UniRule"/>
</dbReference>
<name>A0A0D2JJL9_9BACT</name>
<dbReference type="STRING" id="1429043.X474_00665"/>
<protein>
    <recommendedName>
        <fullName evidence="3">Deoxyribose-phosphate aldolase</fullName>
        <ecNumber evidence="3">4.1.2.4</ecNumber>
    </recommendedName>
</protein>
<gene>
    <name evidence="4" type="ORF">X474_00665</name>
</gene>
<dbReference type="Pfam" id="PF01791">
    <property type="entry name" value="DeoC"/>
    <property type="match status" value="1"/>
</dbReference>
<evidence type="ECO:0000313" key="5">
    <source>
        <dbReference type="Proteomes" id="UP000032233"/>
    </source>
</evidence>
<dbReference type="Proteomes" id="UP000032233">
    <property type="component" value="Unassembled WGS sequence"/>
</dbReference>
<dbReference type="NCBIfam" id="TIGR00126">
    <property type="entry name" value="deoC"/>
    <property type="match status" value="1"/>
</dbReference>
<sequence>MVRMIDHTLLDPAAGMKRLDEFLEQALGMSCASVCVLPWMVKYADSRLRDSDVGVGTVVDFPLGGETAMGKKAGALRAMREGATEVDVVLNRGLALHGELDQAVEEILDTAEAVPDLVVKVILEIRELGLDLSRRAAEAFINTGVDYLKTGTGFYGSTSVEQVKLLKEAVGDQMGIKAAGGIRTLDQALDLAEAGADRLGTSKGHEIWLEVTGS</sequence>
<comment type="caution">
    <text evidence="4">The sequence shown here is derived from an EMBL/GenBank/DDBJ whole genome shotgun (WGS) entry which is preliminary data.</text>
</comment>
<accession>A0A0D2JJL9</accession>
<reference evidence="4 5" key="1">
    <citation type="submission" date="2013-11" db="EMBL/GenBank/DDBJ databases">
        <title>Metagenomic analysis of a methanogenic consortium involved in long chain n-alkane degradation.</title>
        <authorList>
            <person name="Davidova I.A."/>
            <person name="Callaghan A.V."/>
            <person name="Wawrik B."/>
            <person name="Pruitt S."/>
            <person name="Marks C."/>
            <person name="Duncan K.E."/>
            <person name="Suflita J.M."/>
        </authorList>
    </citation>
    <scope>NUCLEOTIDE SEQUENCE [LARGE SCALE GENOMIC DNA]</scope>
    <source>
        <strain evidence="4 5">SPR</strain>
    </source>
</reference>
<dbReference type="InterPro" id="IPR013785">
    <property type="entry name" value="Aldolase_TIM"/>
</dbReference>
<dbReference type="AlphaFoldDB" id="A0A0D2JJL9"/>
<dbReference type="PATRIC" id="fig|1429043.3.peg.135"/>
<dbReference type="GO" id="GO:0016052">
    <property type="term" value="P:carbohydrate catabolic process"/>
    <property type="evidence" value="ECO:0007669"/>
    <property type="project" value="TreeGrafter"/>
</dbReference>
<dbReference type="EC" id="4.1.2.4" evidence="3"/>
<proteinExistence type="predicted"/>
<keyword evidence="1" id="KW-0963">Cytoplasm</keyword>
<evidence type="ECO:0000256" key="2">
    <source>
        <dbReference type="ARBA" id="ARBA00023270"/>
    </source>
</evidence>
<dbReference type="Gene3D" id="3.20.20.70">
    <property type="entry name" value="Aldolase class I"/>
    <property type="match status" value="1"/>
</dbReference>
<dbReference type="EMBL" id="AZAC01000001">
    <property type="protein sequence ID" value="KIX15856.1"/>
    <property type="molecule type" value="Genomic_DNA"/>
</dbReference>
<keyword evidence="4" id="KW-0456">Lyase</keyword>
<keyword evidence="2" id="KW-0704">Schiff base</keyword>
<dbReference type="PANTHER" id="PTHR10889">
    <property type="entry name" value="DEOXYRIBOSE-PHOSPHATE ALDOLASE"/>
    <property type="match status" value="1"/>
</dbReference>
<dbReference type="PIRSF" id="PIRSF001357">
    <property type="entry name" value="DeoC"/>
    <property type="match status" value="1"/>
</dbReference>
<dbReference type="InterPro" id="IPR002915">
    <property type="entry name" value="DeoC/FbaB/LacD_aldolase"/>
</dbReference>
<dbReference type="FunCoup" id="A0A0D2JJL9">
    <property type="interactions" value="442"/>
</dbReference>
<dbReference type="GO" id="GO:0004139">
    <property type="term" value="F:deoxyribose-phosphate aldolase activity"/>
    <property type="evidence" value="ECO:0007669"/>
    <property type="project" value="UniProtKB-UniRule"/>
</dbReference>
<dbReference type="InParanoid" id="A0A0D2JJL9"/>